<proteinExistence type="predicted"/>
<name>A0A834UAM0_VESPE</name>
<evidence type="ECO:0000313" key="2">
    <source>
        <dbReference type="Proteomes" id="UP000600918"/>
    </source>
</evidence>
<evidence type="ECO:0000313" key="1">
    <source>
        <dbReference type="EMBL" id="KAF7425816.1"/>
    </source>
</evidence>
<comment type="caution">
    <text evidence="1">The sequence shown here is derived from an EMBL/GenBank/DDBJ whole genome shotgun (WGS) entry which is preliminary data.</text>
</comment>
<reference evidence="1" key="1">
    <citation type="journal article" date="2020" name="G3 (Bethesda)">
        <title>High-Quality Assemblies for Three Invasive Social Wasps from the &lt;i&gt;Vespula&lt;/i&gt; Genus.</title>
        <authorList>
            <person name="Harrop T.W.R."/>
            <person name="Guhlin J."/>
            <person name="McLaughlin G.M."/>
            <person name="Permina E."/>
            <person name="Stockwell P."/>
            <person name="Gilligan J."/>
            <person name="Le Lec M.F."/>
            <person name="Gruber M.A.M."/>
            <person name="Quinn O."/>
            <person name="Lovegrove M."/>
            <person name="Duncan E.J."/>
            <person name="Remnant E.J."/>
            <person name="Van Eeckhoven J."/>
            <person name="Graham B."/>
            <person name="Knapp R.A."/>
            <person name="Langford K.W."/>
            <person name="Kronenberg Z."/>
            <person name="Press M.O."/>
            <person name="Eacker S.M."/>
            <person name="Wilson-Rankin E.E."/>
            <person name="Purcell J."/>
            <person name="Lester P.J."/>
            <person name="Dearden P.K."/>
        </authorList>
    </citation>
    <scope>NUCLEOTIDE SEQUENCE</scope>
    <source>
        <strain evidence="1">Volc-1</strain>
    </source>
</reference>
<protein>
    <submittedName>
        <fullName evidence="1">Uncharacterized protein</fullName>
    </submittedName>
</protein>
<organism evidence="1 2">
    <name type="scientific">Vespula pensylvanica</name>
    <name type="common">Western yellow jacket</name>
    <name type="synonym">Wasp</name>
    <dbReference type="NCBI Taxonomy" id="30213"/>
    <lineage>
        <taxon>Eukaryota</taxon>
        <taxon>Metazoa</taxon>
        <taxon>Ecdysozoa</taxon>
        <taxon>Arthropoda</taxon>
        <taxon>Hexapoda</taxon>
        <taxon>Insecta</taxon>
        <taxon>Pterygota</taxon>
        <taxon>Neoptera</taxon>
        <taxon>Endopterygota</taxon>
        <taxon>Hymenoptera</taxon>
        <taxon>Apocrita</taxon>
        <taxon>Aculeata</taxon>
        <taxon>Vespoidea</taxon>
        <taxon>Vespidae</taxon>
        <taxon>Vespinae</taxon>
        <taxon>Vespula</taxon>
    </lineage>
</organism>
<keyword evidence="2" id="KW-1185">Reference proteome</keyword>
<accession>A0A834UAM0</accession>
<dbReference type="Proteomes" id="UP000600918">
    <property type="component" value="Unassembled WGS sequence"/>
</dbReference>
<dbReference type="AlphaFoldDB" id="A0A834UAM0"/>
<gene>
    <name evidence="1" type="ORF">H0235_008254</name>
</gene>
<sequence>MQNKRLLLAGGDDKKRLTQIKRESFLIRNPGEARFSESWKRVRTPLLRRLNSVLVVALSGSVEFARQGVGGSMNGQD</sequence>
<dbReference type="EMBL" id="JACSDY010000006">
    <property type="protein sequence ID" value="KAF7425816.1"/>
    <property type="molecule type" value="Genomic_DNA"/>
</dbReference>